<evidence type="ECO:0000313" key="3">
    <source>
        <dbReference type="Proteomes" id="UP000298664"/>
    </source>
</evidence>
<geneLocation type="plasmid" evidence="2 3">
    <name>pAlCFBP5477</name>
</geneLocation>
<organism evidence="2 3">
    <name type="scientific">Agrobacterium larrymoorei</name>
    <dbReference type="NCBI Taxonomy" id="160699"/>
    <lineage>
        <taxon>Bacteria</taxon>
        <taxon>Pseudomonadati</taxon>
        <taxon>Pseudomonadota</taxon>
        <taxon>Alphaproteobacteria</taxon>
        <taxon>Hyphomicrobiales</taxon>
        <taxon>Rhizobiaceae</taxon>
        <taxon>Rhizobium/Agrobacterium group</taxon>
        <taxon>Agrobacterium</taxon>
    </lineage>
</organism>
<dbReference type="InterPro" id="IPR008928">
    <property type="entry name" value="6-hairpin_glycosidase_sf"/>
</dbReference>
<dbReference type="Proteomes" id="UP000298664">
    <property type="component" value="Plasmid pAlCFBP5477"/>
</dbReference>
<dbReference type="EMBL" id="CP124735">
    <property type="protein sequence ID" value="WHA43907.1"/>
    <property type="molecule type" value="Genomic_DNA"/>
</dbReference>
<evidence type="ECO:0000256" key="1">
    <source>
        <dbReference type="ARBA" id="ARBA00022801"/>
    </source>
</evidence>
<reference evidence="2" key="1">
    <citation type="submission" date="2023-05" db="EMBL/GenBank/DDBJ databases">
        <title>Complete genome sequence of Agrobacterium larrymoorei CFBP5477.</title>
        <authorList>
            <person name="Yen H.-C."/>
            <person name="Chou L."/>
            <person name="Lin Y.-C."/>
            <person name="Lai E.-M."/>
            <person name="Kuo C.-H."/>
        </authorList>
    </citation>
    <scope>NUCLEOTIDE SEQUENCE</scope>
    <source>
        <strain evidence="2">CFBP5477</strain>
        <plasmid evidence="2">pAlCFBP5477</plasmid>
    </source>
</reference>
<protein>
    <submittedName>
        <fullName evidence="2">Glycoside hydrolase family 88 protein</fullName>
    </submittedName>
</protein>
<dbReference type="PANTHER" id="PTHR33886:SF8">
    <property type="entry name" value="UNSATURATED RHAMNOGALACTURONAN HYDROLASE (EUROFUNG)"/>
    <property type="match status" value="1"/>
</dbReference>
<dbReference type="GO" id="GO:0016787">
    <property type="term" value="F:hydrolase activity"/>
    <property type="evidence" value="ECO:0007669"/>
    <property type="project" value="UniProtKB-KW"/>
</dbReference>
<evidence type="ECO:0000313" key="2">
    <source>
        <dbReference type="EMBL" id="WHA43907.1"/>
    </source>
</evidence>
<proteinExistence type="predicted"/>
<gene>
    <name evidence="2" type="ORF">CFBP5477_022570</name>
</gene>
<dbReference type="InterPro" id="IPR012341">
    <property type="entry name" value="6hp_glycosidase-like_sf"/>
</dbReference>
<dbReference type="Gene3D" id="1.50.10.10">
    <property type="match status" value="1"/>
</dbReference>
<dbReference type="RefSeq" id="WP_137395970.1">
    <property type="nucleotide sequence ID" value="NZ_CP124735.1"/>
</dbReference>
<name>A0AAF0HDH1_9HYPH</name>
<dbReference type="GO" id="GO:0005975">
    <property type="term" value="P:carbohydrate metabolic process"/>
    <property type="evidence" value="ECO:0007669"/>
    <property type="project" value="InterPro"/>
</dbReference>
<sequence length="371" mass="41330">MNALDYFEQFASRYQHYKGGSWCYEDGCIYRGLQLLNEATGDKRWDDHLHRMADQQIGVDGVLAGYDPQEYNIDHILAGRVLFPMAEATGDSRYLKAARHLAGQLETHPRIPAGNYWHKKRYPHQLWLDGLYMGLPFQIEYAKATGRPDLICDALQQLATALALTENPGGLYFHGYDDSRDQSWADPVTGRSPALWGRSLGWLAMALVDCMTMLPKDEATASLRKRTVTMLTDVMDRQTENGLWMQVFDAPDLAGNYEETSASAMFAYALLKASRLNLVTGEDGHRARRAGSEALEALIKTKLEQEADGTATLCGIVHVAGLGGFDGNYRDGSPEYYLTEPVVKDDAKGVGPLMMAYAERLLVDLEQTDEG</sequence>
<dbReference type="PANTHER" id="PTHR33886">
    <property type="entry name" value="UNSATURATED RHAMNOGALACTURONAN HYDROLASE (EUROFUNG)"/>
    <property type="match status" value="1"/>
</dbReference>
<dbReference type="SUPFAM" id="SSF48208">
    <property type="entry name" value="Six-hairpin glycosidases"/>
    <property type="match status" value="1"/>
</dbReference>
<keyword evidence="1 2" id="KW-0378">Hydrolase</keyword>
<dbReference type="Pfam" id="PF07470">
    <property type="entry name" value="Glyco_hydro_88"/>
    <property type="match status" value="1"/>
</dbReference>
<accession>A0AAF0HDH1</accession>
<keyword evidence="2" id="KW-0614">Plasmid</keyword>
<dbReference type="InterPro" id="IPR010905">
    <property type="entry name" value="Glyco_hydro_88"/>
</dbReference>
<dbReference type="AlphaFoldDB" id="A0AAF0HDH1"/>
<dbReference type="InterPro" id="IPR052043">
    <property type="entry name" value="PolySaccharide_Degr_Enz"/>
</dbReference>